<keyword evidence="3" id="KW-1185">Reference proteome</keyword>
<proteinExistence type="predicted"/>
<keyword evidence="2" id="KW-0378">Hydrolase</keyword>
<evidence type="ECO:0000313" key="2">
    <source>
        <dbReference type="EMBL" id="TPG10040.1"/>
    </source>
</evidence>
<reference evidence="2 3" key="1">
    <citation type="journal article" date="2019" name="Environ. Microbiol.">
        <title>Species interactions and distinct microbial communities in high Arctic permafrost affected cryosols are associated with the CH4 and CO2 gas fluxes.</title>
        <authorList>
            <person name="Altshuler I."/>
            <person name="Hamel J."/>
            <person name="Turney S."/>
            <person name="Magnuson E."/>
            <person name="Levesque R."/>
            <person name="Greer C."/>
            <person name="Whyte L.G."/>
        </authorList>
    </citation>
    <scope>NUCLEOTIDE SEQUENCE [LARGE SCALE GENOMIC DNA]</scope>
    <source>
        <strain evidence="2 3">S5.1</strain>
    </source>
</reference>
<dbReference type="AlphaFoldDB" id="A0A502CBG7"/>
<dbReference type="Pfam" id="PF07486">
    <property type="entry name" value="Hydrolase_2"/>
    <property type="match status" value="1"/>
</dbReference>
<dbReference type="Gene3D" id="1.10.10.2520">
    <property type="entry name" value="Cell wall hydrolase SleB, domain 1"/>
    <property type="match status" value="1"/>
</dbReference>
<organism evidence="2 3">
    <name type="scientific">Sphingomonas oligophenolica</name>
    <dbReference type="NCBI Taxonomy" id="301154"/>
    <lineage>
        <taxon>Bacteria</taxon>
        <taxon>Pseudomonadati</taxon>
        <taxon>Pseudomonadota</taxon>
        <taxon>Alphaproteobacteria</taxon>
        <taxon>Sphingomonadales</taxon>
        <taxon>Sphingomonadaceae</taxon>
        <taxon>Sphingomonas</taxon>
    </lineage>
</organism>
<dbReference type="GO" id="GO:0016787">
    <property type="term" value="F:hydrolase activity"/>
    <property type="evidence" value="ECO:0007669"/>
    <property type="project" value="UniProtKB-KW"/>
</dbReference>
<accession>A0A502CBG7</accession>
<feature type="domain" description="Cell wall hydrolase SleB" evidence="1">
    <location>
        <begin position="60"/>
        <end position="169"/>
    </location>
</feature>
<comment type="caution">
    <text evidence="2">The sequence shown here is derived from an EMBL/GenBank/DDBJ whole genome shotgun (WGS) entry which is preliminary data.</text>
</comment>
<dbReference type="OrthoDB" id="9785345at2"/>
<sequence>MRASAAGGPSAALLAKAPAPAVADALVVTPAAPFVENAAVPDAQRALDCLTQAVYYEARSEPVDGQRAVAQVVINRVHNPAYSNSVCGTVYEGSRRSTGCQFSFTCDGSLARRREPSAWARAAEVAGAALAGFVYAPVGTATYYHTTAIHPWWAAKVTHVATIGAHIFYRLPGSWGGLGAFSQRYAGAEPILTGGRHIAPKSIDAIVQTIEAGVTVHRGSSIAEATTPSSPSDAAETTVPVAIPAAFVAGVDIHRGTPPTGAGTGHGVTIHRNAGVGLASITR</sequence>
<protein>
    <submittedName>
        <fullName evidence="2">Cell wall hydrolase</fullName>
    </submittedName>
</protein>
<dbReference type="EMBL" id="RCZK01000012">
    <property type="protein sequence ID" value="TPG10040.1"/>
    <property type="molecule type" value="Genomic_DNA"/>
</dbReference>
<evidence type="ECO:0000259" key="1">
    <source>
        <dbReference type="Pfam" id="PF07486"/>
    </source>
</evidence>
<gene>
    <name evidence="2" type="ORF">EAH84_12795</name>
</gene>
<name>A0A502CBG7_9SPHN</name>
<dbReference type="Proteomes" id="UP000318413">
    <property type="component" value="Unassembled WGS sequence"/>
</dbReference>
<dbReference type="InterPro" id="IPR011105">
    <property type="entry name" value="Cell_wall_hydrolase_SleB"/>
</dbReference>
<dbReference type="InterPro" id="IPR042047">
    <property type="entry name" value="SleB_dom1"/>
</dbReference>
<evidence type="ECO:0000313" key="3">
    <source>
        <dbReference type="Proteomes" id="UP000318413"/>
    </source>
</evidence>